<dbReference type="Proteomes" id="UP001217776">
    <property type="component" value="Unassembled WGS sequence"/>
</dbReference>
<evidence type="ECO:0000313" key="16">
    <source>
        <dbReference type="EMBL" id="MDC2235977.1"/>
    </source>
</evidence>
<dbReference type="InterPro" id="IPR003730">
    <property type="entry name" value="Cu_polyphenol_OxRdtase"/>
</dbReference>
<dbReference type="SUPFAM" id="SSF64438">
    <property type="entry name" value="CNF1/YfiH-like putative cysteine hydrolases"/>
    <property type="match status" value="1"/>
</dbReference>
<proteinExistence type="inferred from homology"/>
<evidence type="ECO:0000256" key="2">
    <source>
        <dbReference type="ARBA" id="ARBA00007353"/>
    </source>
</evidence>
<dbReference type="PANTHER" id="PTHR30616">
    <property type="entry name" value="UNCHARACTERIZED PROTEIN YFIH"/>
    <property type="match status" value="1"/>
</dbReference>
<evidence type="ECO:0000256" key="10">
    <source>
        <dbReference type="ARBA" id="ARBA00047989"/>
    </source>
</evidence>
<sequence>MISITRDKRMLGYESLSSYSNISHFVTTRQGGCSEGNYASFNCTPYSGDEAEKVRRNQTLLMEGMSQTPEELVIPVQTHEANCLLIGDAYLSASSQQRQEMLHGVDALITRELGYCLCISTADCVPVLIYDKKHSAIAAIHAGWRGTVAYIVRDTLLRMEKEFGTSGEDVIACIGPSISLASFEVGEEVYEAFQKNGFDMPRISIRKEETGKHHIDLWEANRMQILAFGVPSGQVELARICTYIHHDEFFSARRLGIKSGRILSGIMIHK</sequence>
<accession>A0A2J6A253</accession>
<evidence type="ECO:0000256" key="6">
    <source>
        <dbReference type="ARBA" id="ARBA00022801"/>
    </source>
</evidence>
<keyword evidence="8" id="KW-0560">Oxidoreductase</keyword>
<evidence type="ECO:0000256" key="4">
    <source>
        <dbReference type="ARBA" id="ARBA00022679"/>
    </source>
</evidence>
<keyword evidence="4" id="KW-0808">Transferase</keyword>
<evidence type="ECO:0000313" key="20">
    <source>
        <dbReference type="Proteomes" id="UP001156218"/>
    </source>
</evidence>
<dbReference type="NCBIfam" id="TIGR00726">
    <property type="entry name" value="peptidoglycan editing factor PgeF"/>
    <property type="match status" value="1"/>
</dbReference>
<evidence type="ECO:0000256" key="3">
    <source>
        <dbReference type="ARBA" id="ARBA00011738"/>
    </source>
</evidence>
<dbReference type="FunFam" id="3.60.140.10:FF:000011">
    <property type="entry name" value="Polyphenol oxidase"/>
    <property type="match status" value="1"/>
</dbReference>
<evidence type="ECO:0000256" key="7">
    <source>
        <dbReference type="ARBA" id="ARBA00022833"/>
    </source>
</evidence>
<dbReference type="Pfam" id="PF02578">
    <property type="entry name" value="Cu-oxidase_4"/>
    <property type="match status" value="1"/>
</dbReference>
<evidence type="ECO:0000313" key="15">
    <source>
        <dbReference type="EMBL" id="KAB4452931.1"/>
    </source>
</evidence>
<evidence type="ECO:0000256" key="12">
    <source>
        <dbReference type="ARBA" id="ARBA00049893"/>
    </source>
</evidence>
<reference evidence="18 19" key="1">
    <citation type="journal article" date="2019" name="Nat. Med.">
        <title>A library of human gut bacterial isolates paired with longitudinal multiomics data enables mechanistic microbiome research.</title>
        <authorList>
            <person name="Poyet M."/>
            <person name="Groussin M."/>
            <person name="Gibbons S.M."/>
            <person name="Avila-Pacheco J."/>
            <person name="Jiang X."/>
            <person name="Kearney S.M."/>
            <person name="Perrotta A.R."/>
            <person name="Berdy B."/>
            <person name="Zhao S."/>
            <person name="Lieberman T.D."/>
            <person name="Swanson P.K."/>
            <person name="Smith M."/>
            <person name="Roesemann S."/>
            <person name="Alexander J.E."/>
            <person name="Rich S.A."/>
            <person name="Livny J."/>
            <person name="Vlamakis H."/>
            <person name="Clish C."/>
            <person name="Bullock K."/>
            <person name="Deik A."/>
            <person name="Scott J."/>
            <person name="Pierce K.A."/>
            <person name="Xavier R.J."/>
            <person name="Alm E.J."/>
        </authorList>
    </citation>
    <scope>NUCLEOTIDE SEQUENCE [LARGE SCALE GENOMIC DNA]</scope>
    <source>
        <strain evidence="15 19">BIOML-A165</strain>
        <strain evidence="14 18">BIOML-A188</strain>
    </source>
</reference>
<dbReference type="AlphaFoldDB" id="A0A2J6A253"/>
<reference evidence="16" key="3">
    <citation type="submission" date="2022-10" db="EMBL/GenBank/DDBJ databases">
        <title>Human gut microbiome strain richness.</title>
        <authorList>
            <person name="Chen-Liaw A."/>
        </authorList>
    </citation>
    <scope>NUCLEOTIDE SEQUENCE</scope>
    <source>
        <strain evidence="16">1001283st1_A3_1001283B150304_161114</strain>
    </source>
</reference>
<evidence type="ECO:0000313" key="14">
    <source>
        <dbReference type="EMBL" id="KAB4314886.1"/>
    </source>
</evidence>
<dbReference type="Gene3D" id="3.60.140.10">
    <property type="entry name" value="CNF1/YfiH-like putative cysteine hydrolases"/>
    <property type="match status" value="1"/>
</dbReference>
<evidence type="ECO:0000313" key="18">
    <source>
        <dbReference type="Proteomes" id="UP000440614"/>
    </source>
</evidence>
<organism evidence="14 18">
    <name type="scientific">Bacteroides thetaiotaomicron</name>
    <dbReference type="NCBI Taxonomy" id="818"/>
    <lineage>
        <taxon>Bacteria</taxon>
        <taxon>Pseudomonadati</taxon>
        <taxon>Bacteroidota</taxon>
        <taxon>Bacteroidia</taxon>
        <taxon>Bacteroidales</taxon>
        <taxon>Bacteroidaceae</taxon>
        <taxon>Bacteroides</taxon>
    </lineage>
</organism>
<name>A0A2J6A253_BACT4</name>
<comment type="similarity">
    <text evidence="2 13">Belongs to the purine nucleoside phosphorylase YfiH/LACC1 family.</text>
</comment>
<keyword evidence="6" id="KW-0378">Hydrolase</keyword>
<evidence type="ECO:0000256" key="13">
    <source>
        <dbReference type="RuleBase" id="RU361274"/>
    </source>
</evidence>
<evidence type="ECO:0000313" key="17">
    <source>
        <dbReference type="EMBL" id="UYU65571.1"/>
    </source>
</evidence>
<dbReference type="EMBL" id="JAQNVG010000012">
    <property type="protein sequence ID" value="MDC2235977.1"/>
    <property type="molecule type" value="Genomic_DNA"/>
</dbReference>
<evidence type="ECO:0000256" key="5">
    <source>
        <dbReference type="ARBA" id="ARBA00022723"/>
    </source>
</evidence>
<dbReference type="EMBL" id="WCSB01000007">
    <property type="protein sequence ID" value="KAB4452931.1"/>
    <property type="molecule type" value="Genomic_DNA"/>
</dbReference>
<keyword evidence="9" id="KW-0186">Copper</keyword>
<dbReference type="Proteomes" id="UP000440614">
    <property type="component" value="Unassembled WGS sequence"/>
</dbReference>
<dbReference type="GO" id="GO:0042803">
    <property type="term" value="F:protein homodimerization activity"/>
    <property type="evidence" value="ECO:0007669"/>
    <property type="project" value="UniProtKB-ARBA"/>
</dbReference>
<dbReference type="InterPro" id="IPR038371">
    <property type="entry name" value="Cu_polyphenol_OxRdtase_sf"/>
</dbReference>
<evidence type="ECO:0000256" key="1">
    <source>
        <dbReference type="ARBA" id="ARBA00000553"/>
    </source>
</evidence>
<dbReference type="EMBL" id="CP083680">
    <property type="protein sequence ID" value="UYU65571.1"/>
    <property type="molecule type" value="Genomic_DNA"/>
</dbReference>
<comment type="catalytic activity">
    <reaction evidence="10">
        <text>adenosine + H2O + H(+) = inosine + NH4(+)</text>
        <dbReference type="Rhea" id="RHEA:24408"/>
        <dbReference type="ChEBI" id="CHEBI:15377"/>
        <dbReference type="ChEBI" id="CHEBI:15378"/>
        <dbReference type="ChEBI" id="CHEBI:16335"/>
        <dbReference type="ChEBI" id="CHEBI:17596"/>
        <dbReference type="ChEBI" id="CHEBI:28938"/>
        <dbReference type="EC" id="3.5.4.4"/>
    </reaction>
    <physiologicalReaction direction="left-to-right" evidence="10">
        <dbReference type="Rhea" id="RHEA:24409"/>
    </physiologicalReaction>
</comment>
<comment type="catalytic activity">
    <reaction evidence="1">
        <text>inosine + phosphate = alpha-D-ribose 1-phosphate + hypoxanthine</text>
        <dbReference type="Rhea" id="RHEA:27646"/>
        <dbReference type="ChEBI" id="CHEBI:17368"/>
        <dbReference type="ChEBI" id="CHEBI:17596"/>
        <dbReference type="ChEBI" id="CHEBI:43474"/>
        <dbReference type="ChEBI" id="CHEBI:57720"/>
        <dbReference type="EC" id="2.4.2.1"/>
    </reaction>
    <physiologicalReaction direction="left-to-right" evidence="1">
        <dbReference type="Rhea" id="RHEA:27647"/>
    </physiologicalReaction>
</comment>
<protein>
    <recommendedName>
        <fullName evidence="13">Purine nucleoside phosphorylase</fullName>
    </recommendedName>
</protein>
<dbReference type="GO" id="GO:0016682">
    <property type="term" value="F:oxidoreductase activity, acting on diphenols and related substances as donors, oxygen as acceptor"/>
    <property type="evidence" value="ECO:0007669"/>
    <property type="project" value="UniProtKB-ARBA"/>
</dbReference>
<dbReference type="EMBL" id="WCSY01000004">
    <property type="protein sequence ID" value="KAB4314886.1"/>
    <property type="molecule type" value="Genomic_DNA"/>
</dbReference>
<dbReference type="InterPro" id="IPR011324">
    <property type="entry name" value="Cytotoxic_necrot_fac-like_cat"/>
</dbReference>
<evidence type="ECO:0000313" key="19">
    <source>
        <dbReference type="Proteomes" id="UP000460317"/>
    </source>
</evidence>
<dbReference type="Proteomes" id="UP000460317">
    <property type="component" value="Unassembled WGS sequence"/>
</dbReference>
<comment type="catalytic activity">
    <reaction evidence="11">
        <text>adenosine + phosphate = alpha-D-ribose 1-phosphate + adenine</text>
        <dbReference type="Rhea" id="RHEA:27642"/>
        <dbReference type="ChEBI" id="CHEBI:16335"/>
        <dbReference type="ChEBI" id="CHEBI:16708"/>
        <dbReference type="ChEBI" id="CHEBI:43474"/>
        <dbReference type="ChEBI" id="CHEBI:57720"/>
        <dbReference type="EC" id="2.4.2.1"/>
    </reaction>
    <physiologicalReaction direction="left-to-right" evidence="11">
        <dbReference type="Rhea" id="RHEA:27643"/>
    </physiologicalReaction>
</comment>
<dbReference type="Proteomes" id="UP001156218">
    <property type="component" value="Chromosome"/>
</dbReference>
<evidence type="ECO:0000256" key="8">
    <source>
        <dbReference type="ARBA" id="ARBA00023002"/>
    </source>
</evidence>
<evidence type="ECO:0000256" key="9">
    <source>
        <dbReference type="ARBA" id="ARBA00023008"/>
    </source>
</evidence>
<gene>
    <name evidence="14" type="primary">pgeF</name>
    <name evidence="15" type="ORF">GAN93_09950</name>
    <name evidence="14" type="ORF">GAO51_05890</name>
    <name evidence="17" type="ORF">KQP68_18600</name>
    <name evidence="16" type="ORF">PO127_09480</name>
</gene>
<dbReference type="GO" id="GO:0016787">
    <property type="term" value="F:hydrolase activity"/>
    <property type="evidence" value="ECO:0007669"/>
    <property type="project" value="UniProtKB-KW"/>
</dbReference>
<evidence type="ECO:0000256" key="11">
    <source>
        <dbReference type="ARBA" id="ARBA00048968"/>
    </source>
</evidence>
<keyword evidence="7" id="KW-0862">Zinc</keyword>
<keyword evidence="5" id="KW-0479">Metal-binding</keyword>
<dbReference type="GO" id="GO:0017061">
    <property type="term" value="F:S-methyl-5-thioadenosine phosphorylase activity"/>
    <property type="evidence" value="ECO:0007669"/>
    <property type="project" value="UniProtKB-EC"/>
</dbReference>
<comment type="catalytic activity">
    <reaction evidence="12">
        <text>S-methyl-5'-thioadenosine + phosphate = 5-(methylsulfanyl)-alpha-D-ribose 1-phosphate + adenine</text>
        <dbReference type="Rhea" id="RHEA:11852"/>
        <dbReference type="ChEBI" id="CHEBI:16708"/>
        <dbReference type="ChEBI" id="CHEBI:17509"/>
        <dbReference type="ChEBI" id="CHEBI:43474"/>
        <dbReference type="ChEBI" id="CHEBI:58533"/>
        <dbReference type="EC" id="2.4.2.28"/>
    </reaction>
    <physiologicalReaction direction="left-to-right" evidence="12">
        <dbReference type="Rhea" id="RHEA:11853"/>
    </physiologicalReaction>
</comment>
<comment type="subunit">
    <text evidence="3">Homodimer.</text>
</comment>
<dbReference type="GO" id="GO:0005507">
    <property type="term" value="F:copper ion binding"/>
    <property type="evidence" value="ECO:0007669"/>
    <property type="project" value="UniProtKB-ARBA"/>
</dbReference>
<dbReference type="RefSeq" id="WP_032840524.1">
    <property type="nucleotide sequence ID" value="NZ_BAABXH010000002.1"/>
</dbReference>
<dbReference type="PANTHER" id="PTHR30616:SF2">
    <property type="entry name" value="PURINE NUCLEOSIDE PHOSPHORYLASE LACC1"/>
    <property type="match status" value="1"/>
</dbReference>
<reference evidence="17 20" key="2">
    <citation type="submission" date="2021-06" db="EMBL/GenBank/DDBJ databases">
        <title>Interrogation of the integrated mobile genetic elements in gut-associated Bacteroides with a consensus prediction approach.</title>
        <authorList>
            <person name="Campbell D.E."/>
            <person name="Leigh J.R."/>
            <person name="Kim T."/>
            <person name="England W."/>
            <person name="Whitaker R.J."/>
            <person name="Degnan P.H."/>
        </authorList>
    </citation>
    <scope>NUCLEOTIDE SEQUENCE [LARGE SCALE GENOMIC DNA]</scope>
    <source>
        <strain evidence="17 20">WAL8669</strain>
    </source>
</reference>
<dbReference type="CDD" id="cd16833">
    <property type="entry name" value="YfiH"/>
    <property type="match status" value="1"/>
</dbReference>